<keyword evidence="2" id="KW-1003">Cell membrane</keyword>
<name>A0A5C6BDY6_9BACT</name>
<feature type="transmembrane region" description="Helical" evidence="6">
    <location>
        <begin position="357"/>
        <end position="380"/>
    </location>
</feature>
<accession>A0A5C6BDY6</accession>
<reference evidence="8 9" key="1">
    <citation type="journal article" date="2020" name="Antonie Van Leeuwenhoek">
        <title>Rhodopirellula heiligendammensis sp. nov., Rhodopirellula pilleata sp. nov., and Rhodopirellula solitaria sp. nov. isolated from natural or artificial marine surfaces in Northern Germany and California, USA, and emended description of the genus Rhodopirellula.</title>
        <authorList>
            <person name="Kallscheuer N."/>
            <person name="Wiegand S."/>
            <person name="Jogler M."/>
            <person name="Boedeker C."/>
            <person name="Peeters S.H."/>
            <person name="Rast P."/>
            <person name="Heuer A."/>
            <person name="Jetten M.S.M."/>
            <person name="Rohde M."/>
            <person name="Jogler C."/>
        </authorList>
    </citation>
    <scope>NUCLEOTIDE SEQUENCE [LARGE SCALE GENOMIC DNA]</scope>
    <source>
        <strain evidence="8 9">Poly21</strain>
    </source>
</reference>
<dbReference type="GO" id="GO:0005886">
    <property type="term" value="C:plasma membrane"/>
    <property type="evidence" value="ECO:0007669"/>
    <property type="project" value="UniProtKB-SubCell"/>
</dbReference>
<feature type="transmembrane region" description="Helical" evidence="6">
    <location>
        <begin position="149"/>
        <end position="170"/>
    </location>
</feature>
<evidence type="ECO:0000256" key="2">
    <source>
        <dbReference type="ARBA" id="ARBA00022475"/>
    </source>
</evidence>
<feature type="transmembrane region" description="Helical" evidence="6">
    <location>
        <begin position="502"/>
        <end position="518"/>
    </location>
</feature>
<organism evidence="8 9">
    <name type="scientific">Allorhodopirellula heiligendammensis</name>
    <dbReference type="NCBI Taxonomy" id="2714739"/>
    <lineage>
        <taxon>Bacteria</taxon>
        <taxon>Pseudomonadati</taxon>
        <taxon>Planctomycetota</taxon>
        <taxon>Planctomycetia</taxon>
        <taxon>Pirellulales</taxon>
        <taxon>Pirellulaceae</taxon>
        <taxon>Allorhodopirellula</taxon>
    </lineage>
</organism>
<dbReference type="AlphaFoldDB" id="A0A5C6BDY6"/>
<dbReference type="RefSeq" id="WP_146409829.1">
    <property type="nucleotide sequence ID" value="NZ_SJPU01000006.1"/>
</dbReference>
<dbReference type="PANTHER" id="PTHR43478:SF1">
    <property type="entry name" value="NA+_H+ ANTIPORTER NHAC-LIKE C-TERMINAL DOMAIN-CONTAINING PROTEIN"/>
    <property type="match status" value="1"/>
</dbReference>
<feature type="transmembrane region" description="Helical" evidence="6">
    <location>
        <begin position="12"/>
        <end position="40"/>
    </location>
</feature>
<keyword evidence="9" id="KW-1185">Reference proteome</keyword>
<evidence type="ECO:0000259" key="7">
    <source>
        <dbReference type="Pfam" id="PF03553"/>
    </source>
</evidence>
<comment type="caution">
    <text evidence="8">The sequence shown here is derived from an EMBL/GenBank/DDBJ whole genome shotgun (WGS) entry which is preliminary data.</text>
</comment>
<feature type="transmembrane region" description="Helical" evidence="6">
    <location>
        <begin position="206"/>
        <end position="223"/>
    </location>
</feature>
<evidence type="ECO:0000256" key="6">
    <source>
        <dbReference type="SAM" id="Phobius"/>
    </source>
</evidence>
<feature type="transmembrane region" description="Helical" evidence="6">
    <location>
        <begin position="524"/>
        <end position="545"/>
    </location>
</feature>
<dbReference type="Pfam" id="PF03553">
    <property type="entry name" value="Na_H_antiporter"/>
    <property type="match status" value="1"/>
</dbReference>
<evidence type="ECO:0000256" key="1">
    <source>
        <dbReference type="ARBA" id="ARBA00004651"/>
    </source>
</evidence>
<evidence type="ECO:0000256" key="5">
    <source>
        <dbReference type="ARBA" id="ARBA00023136"/>
    </source>
</evidence>
<dbReference type="Proteomes" id="UP000319908">
    <property type="component" value="Unassembled WGS sequence"/>
</dbReference>
<dbReference type="PANTHER" id="PTHR43478">
    <property type="entry name" value="NA+/H+ ANTIPORTER-RELATED"/>
    <property type="match status" value="1"/>
</dbReference>
<feature type="transmembrane region" description="Helical" evidence="6">
    <location>
        <begin position="70"/>
        <end position="92"/>
    </location>
</feature>
<dbReference type="InterPro" id="IPR018461">
    <property type="entry name" value="Na/H_Antiport_NhaC-like_C"/>
</dbReference>
<feature type="transmembrane region" description="Helical" evidence="6">
    <location>
        <begin position="272"/>
        <end position="292"/>
    </location>
</feature>
<evidence type="ECO:0000256" key="3">
    <source>
        <dbReference type="ARBA" id="ARBA00022692"/>
    </source>
</evidence>
<protein>
    <submittedName>
        <fullName evidence="8">Malate-2H(+)/Na(+)-lactate antiporter</fullName>
    </submittedName>
</protein>
<gene>
    <name evidence="8" type="primary">mleN</name>
    <name evidence="8" type="ORF">Poly21_53940</name>
</gene>
<feature type="transmembrane region" description="Helical" evidence="6">
    <location>
        <begin position="324"/>
        <end position="345"/>
    </location>
</feature>
<evidence type="ECO:0000313" key="9">
    <source>
        <dbReference type="Proteomes" id="UP000319908"/>
    </source>
</evidence>
<keyword evidence="5 6" id="KW-0472">Membrane</keyword>
<keyword evidence="4 6" id="KW-1133">Transmembrane helix</keyword>
<feature type="domain" description="Na+/H+ antiporter NhaC-like C-terminal" evidence="7">
    <location>
        <begin position="160"/>
        <end position="514"/>
    </location>
</feature>
<evidence type="ECO:0000256" key="4">
    <source>
        <dbReference type="ARBA" id="ARBA00022989"/>
    </source>
</evidence>
<comment type="subcellular location">
    <subcellularLocation>
        <location evidence="1">Cell membrane</location>
        <topology evidence="1">Multi-pass membrane protein</topology>
    </subcellularLocation>
</comment>
<sequence>MHYGFASLLPPLIAIALALLTRRVLLPLAAGVLVGAGLLARATPDGSWGMDTLQIFSDRIMGSITDPDHLMVLAFTLLLGMMVGVIEVAGSMRRAIAQLARRVKDRKGVQTLIAATGLAVFFDDYANTLLVGGTMQSTSDRFGLSRAKLAYLVDSTAAPVAGLALVSTWVATELSYLQAGIDASSYADSSSIRVFDFFIQSIPYRFYPWFALALVFIIARTGCDFGPMRVAEQEALEKLRKRSNDVSEPVAVDDTQHQTQDSTSRFSTWQDATASLGPIAICLIAVLATLMITGSRDAELTLSHSTAMSQLQWAGDVIGSGDSYLALVIGGGSGLVVAAVLALVLSRLSFVRLGQGLLDGALQMMPAISVLWLAWALSAMTGREALDTGGYLSSVLSDQIDLRLLPTCVFLLAGGIAFATGTSWGTMAIVTPIAVSLVLDMQANVTPAVGEMAVNSPLALATFSSVLAGAIFGDHCSPLSDTTVLSSRACGCDHLLHVRTQIPYALLGGAVCIITGTLPVACGVPVWVCLGAGLLCLFVAVRYWGKRPL</sequence>
<evidence type="ECO:0000313" key="8">
    <source>
        <dbReference type="EMBL" id="TWU09847.1"/>
    </source>
</evidence>
<dbReference type="EMBL" id="SJPU01000006">
    <property type="protein sequence ID" value="TWU09847.1"/>
    <property type="molecule type" value="Genomic_DNA"/>
</dbReference>
<proteinExistence type="predicted"/>
<dbReference type="OrthoDB" id="9762978at2"/>
<keyword evidence="3 6" id="KW-0812">Transmembrane</keyword>